<dbReference type="PRINTS" id="PR00205">
    <property type="entry name" value="CADHERIN"/>
</dbReference>
<dbReference type="GO" id="GO:0005509">
    <property type="term" value="F:calcium ion binding"/>
    <property type="evidence" value="ECO:0007669"/>
    <property type="project" value="UniProtKB-UniRule"/>
</dbReference>
<name>A0A7K6RTV6_9AVES</name>
<organism evidence="15 16">
    <name type="scientific">Rhynochetos jubatus</name>
    <name type="common">kagu</name>
    <dbReference type="NCBI Taxonomy" id="54386"/>
    <lineage>
        <taxon>Eukaryota</taxon>
        <taxon>Metazoa</taxon>
        <taxon>Chordata</taxon>
        <taxon>Craniata</taxon>
        <taxon>Vertebrata</taxon>
        <taxon>Euteleostomi</taxon>
        <taxon>Archelosauria</taxon>
        <taxon>Archosauria</taxon>
        <taxon>Dinosauria</taxon>
        <taxon>Saurischia</taxon>
        <taxon>Theropoda</taxon>
        <taxon>Coelurosauria</taxon>
        <taxon>Aves</taxon>
        <taxon>Neognathae</taxon>
        <taxon>Neoaves</taxon>
        <taxon>Phaethontimorphae</taxon>
        <taxon>Eurypygiformes</taxon>
        <taxon>Rhynochetidae</taxon>
        <taxon>Rhynochetos</taxon>
    </lineage>
</organism>
<evidence type="ECO:0000313" key="16">
    <source>
        <dbReference type="Proteomes" id="UP000570016"/>
    </source>
</evidence>
<evidence type="ECO:0000259" key="14">
    <source>
        <dbReference type="PROSITE" id="PS50268"/>
    </source>
</evidence>
<evidence type="ECO:0000256" key="12">
    <source>
        <dbReference type="SAM" id="MobiDB-lite"/>
    </source>
</evidence>
<dbReference type="FunFam" id="2.60.40.60:FF:000001">
    <property type="entry name" value="Protocadherin alpha 2"/>
    <property type="match status" value="1"/>
</dbReference>
<dbReference type="InterPro" id="IPR002126">
    <property type="entry name" value="Cadherin-like_dom"/>
</dbReference>
<feature type="transmembrane region" description="Helical" evidence="13">
    <location>
        <begin position="405"/>
        <end position="427"/>
    </location>
</feature>
<evidence type="ECO:0000256" key="11">
    <source>
        <dbReference type="PROSITE-ProRule" id="PRU00043"/>
    </source>
</evidence>
<keyword evidence="2" id="KW-1003">Cell membrane</keyword>
<dbReference type="OrthoDB" id="6252479at2759"/>
<protein>
    <submittedName>
        <fullName evidence="15">PCDA5 protein</fullName>
    </submittedName>
</protein>
<evidence type="ECO:0000313" key="15">
    <source>
        <dbReference type="EMBL" id="NWW89463.1"/>
    </source>
</evidence>
<keyword evidence="3 13" id="KW-0812">Transmembrane</keyword>
<evidence type="ECO:0000256" key="5">
    <source>
        <dbReference type="ARBA" id="ARBA00022737"/>
    </source>
</evidence>
<dbReference type="SUPFAM" id="SSF49313">
    <property type="entry name" value="Cadherin-like"/>
    <property type="match status" value="3"/>
</dbReference>
<dbReference type="InterPro" id="IPR050174">
    <property type="entry name" value="Protocadherin/Cadherin-CA"/>
</dbReference>
<evidence type="ECO:0000256" key="7">
    <source>
        <dbReference type="ARBA" id="ARBA00022889"/>
    </source>
</evidence>
<dbReference type="Pfam" id="PF00028">
    <property type="entry name" value="Cadherin"/>
    <property type="match status" value="3"/>
</dbReference>
<comment type="caution">
    <text evidence="15">The sequence shown here is derived from an EMBL/GenBank/DDBJ whole genome shotgun (WGS) entry which is preliminary data.</text>
</comment>
<keyword evidence="4" id="KW-0732">Signal</keyword>
<feature type="domain" description="Cadherin" evidence="14">
    <location>
        <begin position="131"/>
        <end position="235"/>
    </location>
</feature>
<keyword evidence="9 13" id="KW-0472">Membrane</keyword>
<keyword evidence="7" id="KW-0130">Cell adhesion</keyword>
<keyword evidence="6 11" id="KW-0106">Calcium</keyword>
<dbReference type="SMART" id="SM00112">
    <property type="entry name" value="CA"/>
    <property type="match status" value="3"/>
</dbReference>
<dbReference type="PROSITE" id="PS50268">
    <property type="entry name" value="CADHERIN_2"/>
    <property type="match status" value="3"/>
</dbReference>
<dbReference type="Proteomes" id="UP000570016">
    <property type="component" value="Unassembled WGS sequence"/>
</dbReference>
<gene>
    <name evidence="15" type="primary">Pcdha5_0</name>
    <name evidence="15" type="ORF">RHYJUB_R07098</name>
</gene>
<feature type="non-terminal residue" evidence="15">
    <location>
        <position position="503"/>
    </location>
</feature>
<evidence type="ECO:0000256" key="8">
    <source>
        <dbReference type="ARBA" id="ARBA00022989"/>
    </source>
</evidence>
<dbReference type="GO" id="GO:0007156">
    <property type="term" value="P:homophilic cell adhesion via plasma membrane adhesion molecules"/>
    <property type="evidence" value="ECO:0007669"/>
    <property type="project" value="InterPro"/>
</dbReference>
<dbReference type="FunFam" id="2.60.40.60:FF:000003">
    <property type="entry name" value="Protocadherin alpha 2"/>
    <property type="match status" value="1"/>
</dbReference>
<dbReference type="CDD" id="cd11304">
    <property type="entry name" value="Cadherin_repeat"/>
    <property type="match status" value="3"/>
</dbReference>
<evidence type="ECO:0000256" key="4">
    <source>
        <dbReference type="ARBA" id="ARBA00022729"/>
    </source>
</evidence>
<dbReference type="FunFam" id="2.60.40.60:FF:000002">
    <property type="entry name" value="Protocadherin alpha 2"/>
    <property type="match status" value="1"/>
</dbReference>
<dbReference type="PANTHER" id="PTHR24028">
    <property type="entry name" value="CADHERIN-87A"/>
    <property type="match status" value="1"/>
</dbReference>
<dbReference type="InterPro" id="IPR020894">
    <property type="entry name" value="Cadherin_CS"/>
</dbReference>
<keyword evidence="10" id="KW-0325">Glycoprotein</keyword>
<evidence type="ECO:0000256" key="3">
    <source>
        <dbReference type="ARBA" id="ARBA00022692"/>
    </source>
</evidence>
<feature type="domain" description="Cadherin" evidence="14">
    <location>
        <begin position="23"/>
        <end position="130"/>
    </location>
</feature>
<dbReference type="EMBL" id="VZRY01002772">
    <property type="protein sequence ID" value="NWW89463.1"/>
    <property type="molecule type" value="Genomic_DNA"/>
</dbReference>
<dbReference type="AlphaFoldDB" id="A0A7K6RTV6"/>
<comment type="subcellular location">
    <subcellularLocation>
        <location evidence="1">Cell membrane</location>
        <topology evidence="1">Single-pass type I membrane protein</topology>
    </subcellularLocation>
</comment>
<feature type="non-terminal residue" evidence="15">
    <location>
        <position position="1"/>
    </location>
</feature>
<evidence type="ECO:0000256" key="9">
    <source>
        <dbReference type="ARBA" id="ARBA00023136"/>
    </source>
</evidence>
<feature type="domain" description="Cadherin" evidence="14">
    <location>
        <begin position="236"/>
        <end position="352"/>
    </location>
</feature>
<dbReference type="PROSITE" id="PS00232">
    <property type="entry name" value="CADHERIN_1"/>
    <property type="match status" value="3"/>
</dbReference>
<evidence type="ECO:0000256" key="13">
    <source>
        <dbReference type="SAM" id="Phobius"/>
    </source>
</evidence>
<keyword evidence="8 13" id="KW-1133">Transmembrane helix</keyword>
<evidence type="ECO:0000256" key="6">
    <source>
        <dbReference type="ARBA" id="ARBA00022837"/>
    </source>
</evidence>
<dbReference type="GO" id="GO:0005886">
    <property type="term" value="C:plasma membrane"/>
    <property type="evidence" value="ECO:0007669"/>
    <property type="project" value="UniProtKB-SubCell"/>
</dbReference>
<evidence type="ECO:0000256" key="2">
    <source>
        <dbReference type="ARBA" id="ARBA00022475"/>
    </source>
</evidence>
<keyword evidence="16" id="KW-1185">Reference proteome</keyword>
<dbReference type="Gene3D" id="2.60.40.60">
    <property type="entry name" value="Cadherins"/>
    <property type="match status" value="3"/>
</dbReference>
<accession>A0A7K6RTV6</accession>
<dbReference type="InterPro" id="IPR015919">
    <property type="entry name" value="Cadherin-like_sf"/>
</dbReference>
<reference evidence="15 16" key="1">
    <citation type="submission" date="2019-09" db="EMBL/GenBank/DDBJ databases">
        <title>Bird 10,000 Genomes (B10K) Project - Family phase.</title>
        <authorList>
            <person name="Zhang G."/>
        </authorList>
    </citation>
    <scope>NUCLEOTIDE SEQUENCE [LARGE SCALE GENOMIC DNA]</scope>
    <source>
        <strain evidence="15">B10K-DU-029-58</strain>
        <tissue evidence="15">Muscle</tissue>
    </source>
</reference>
<dbReference type="PANTHER" id="PTHR24028:SF133">
    <property type="entry name" value="PROTOCADHERIN ALPHA-4"/>
    <property type="match status" value="1"/>
</dbReference>
<evidence type="ECO:0000256" key="10">
    <source>
        <dbReference type="ARBA" id="ARBA00023180"/>
    </source>
</evidence>
<feature type="region of interest" description="Disordered" evidence="12">
    <location>
        <begin position="479"/>
        <end position="503"/>
    </location>
</feature>
<keyword evidence="5" id="KW-0677">Repeat</keyword>
<proteinExistence type="predicted"/>
<evidence type="ECO:0000256" key="1">
    <source>
        <dbReference type="ARBA" id="ARBA00004251"/>
    </source>
</evidence>
<sequence length="503" mass="51846">SVKGTMDLVISVLDANDNAPQFNQSLFNVFLPEDTCVETVVAWLNATDPDEGSNREVTYEIDTVVPPSASDVFSIDAKKGEIRLTGALDFETVTFYDLHVKATDKGTPPLSGHCKVELEVLDVNDNAPEVWVTSLSVPVPEDAAVGTVVALLSVSDRDSGANGRVRCAVWPAAPFGLVATFAGSYSLVLREALDRERVSEYEVEVRAEDGGAPPLRASRGVRVPVSDVNDNAPAFAQAVYTVLARENNAAGAELARLWARDPDEAGNGRVSYSLAEGGVGGAGSGGGWRPASSYVSLEAERGRLWALQPLDYEELQVLQFEVRAVDAGEPPLCGNATVQLFVVDENDNAPALLLPAGGGPGPGAAGGGAEAALAAAGSSSSSSGPGLRPAAGAEGGAAAAAATNVWLVVAICAVSSLFVLAVVLYVASRWAPRAAVLSGPGPATLVCASEVGSWSYSQRQSRSLCVADGAGKSDLMVFSPNVPPPPGPAAKETQPEPPALLDT</sequence>